<dbReference type="Proteomes" id="UP000593577">
    <property type="component" value="Unassembled WGS sequence"/>
</dbReference>
<accession>A0A7J8Y0M8</accession>
<gene>
    <name evidence="1" type="ORF">Goari_010632</name>
</gene>
<dbReference type="EMBL" id="JABFAA010000009">
    <property type="protein sequence ID" value="MBA0693126.1"/>
    <property type="molecule type" value="Genomic_DNA"/>
</dbReference>
<sequence length="92" mass="10657">MFVSREYPITGVFYFRLKHRYLGISILFPLHHLPIRCHMNPILPSQILTSKTFKRQPFLAGIKSSFNPLLEPRQTFPHQPISPGFSVSFSLS</sequence>
<organism evidence="1 2">
    <name type="scientific">Gossypium aridum</name>
    <name type="common">American cotton</name>
    <name type="synonym">Erioxylum aridum</name>
    <dbReference type="NCBI Taxonomy" id="34290"/>
    <lineage>
        <taxon>Eukaryota</taxon>
        <taxon>Viridiplantae</taxon>
        <taxon>Streptophyta</taxon>
        <taxon>Embryophyta</taxon>
        <taxon>Tracheophyta</taxon>
        <taxon>Spermatophyta</taxon>
        <taxon>Magnoliopsida</taxon>
        <taxon>eudicotyledons</taxon>
        <taxon>Gunneridae</taxon>
        <taxon>Pentapetalae</taxon>
        <taxon>rosids</taxon>
        <taxon>malvids</taxon>
        <taxon>Malvales</taxon>
        <taxon>Malvaceae</taxon>
        <taxon>Malvoideae</taxon>
        <taxon>Gossypium</taxon>
    </lineage>
</organism>
<proteinExistence type="predicted"/>
<keyword evidence="2" id="KW-1185">Reference proteome</keyword>
<comment type="caution">
    <text evidence="1">The sequence shown here is derived from an EMBL/GenBank/DDBJ whole genome shotgun (WGS) entry which is preliminary data.</text>
</comment>
<dbReference type="AlphaFoldDB" id="A0A7J8Y0M8"/>
<protein>
    <submittedName>
        <fullName evidence="1">Uncharacterized protein</fullName>
    </submittedName>
</protein>
<evidence type="ECO:0000313" key="2">
    <source>
        <dbReference type="Proteomes" id="UP000593577"/>
    </source>
</evidence>
<evidence type="ECO:0000313" key="1">
    <source>
        <dbReference type="EMBL" id="MBA0693126.1"/>
    </source>
</evidence>
<reference evidence="1 2" key="1">
    <citation type="journal article" date="2019" name="Genome Biol. Evol.">
        <title>Insights into the evolution of the New World diploid cottons (Gossypium, subgenus Houzingenia) based on genome sequencing.</title>
        <authorList>
            <person name="Grover C.E."/>
            <person name="Arick M.A. 2nd"/>
            <person name="Thrash A."/>
            <person name="Conover J.L."/>
            <person name="Sanders W.S."/>
            <person name="Peterson D.G."/>
            <person name="Frelichowski J.E."/>
            <person name="Scheffler J.A."/>
            <person name="Scheffler B.E."/>
            <person name="Wendel J.F."/>
        </authorList>
    </citation>
    <scope>NUCLEOTIDE SEQUENCE [LARGE SCALE GENOMIC DNA]</scope>
    <source>
        <strain evidence="1">185</strain>
        <tissue evidence="1">Leaf</tissue>
    </source>
</reference>
<name>A0A7J8Y0M8_GOSAI</name>